<feature type="transmembrane region" description="Helical" evidence="1">
    <location>
        <begin position="254"/>
        <end position="272"/>
    </location>
</feature>
<dbReference type="PANTHER" id="PTHR31310">
    <property type="match status" value="1"/>
</dbReference>
<gene>
    <name evidence="3" type="ORF">OS242_02180</name>
</gene>
<dbReference type="InterPro" id="IPR000326">
    <property type="entry name" value="PAP2/HPO"/>
</dbReference>
<evidence type="ECO:0000259" key="2">
    <source>
        <dbReference type="SMART" id="SM00014"/>
    </source>
</evidence>
<accession>A0ABT3WVX1</accession>
<organism evidence="3 4">
    <name type="scientific">Tumebacillus lacus</name>
    <dbReference type="NCBI Taxonomy" id="2995335"/>
    <lineage>
        <taxon>Bacteria</taxon>
        <taxon>Bacillati</taxon>
        <taxon>Bacillota</taxon>
        <taxon>Bacilli</taxon>
        <taxon>Bacillales</taxon>
        <taxon>Alicyclobacillaceae</taxon>
        <taxon>Tumebacillus</taxon>
    </lineage>
</organism>
<sequence>MALTLRKFSTPLLILATAVVMLGIFQVQSWGWASLVVLALALIGVRKDSKDISWARFMPVGFVTLLVFYMIYKYAGPLWSTVVGWQTDNIKHYFQWNELFNSIPFNDAAWLRVWQPDWLTGYMQWVYLNGFTLSYWICVIRAFFTKDVKKLALYSLGGYLLQVPLILPFYNTILLQEIWYVQGVPDMLARDLTPAEQYTTAWNCFPSMHTSIAFAAIVLAMREKSRWFRWLIGIYCGSIILSTMYLKIHWVIDVLGGMAFAYGCVKLADLIVKAKFFEKFATRFEAMANKLSGQPANLQMAATKEEEK</sequence>
<feature type="transmembrane region" description="Helical" evidence="1">
    <location>
        <begin position="57"/>
        <end position="75"/>
    </location>
</feature>
<proteinExistence type="predicted"/>
<evidence type="ECO:0000313" key="4">
    <source>
        <dbReference type="Proteomes" id="UP001208017"/>
    </source>
</evidence>
<comment type="caution">
    <text evidence="3">The sequence shown here is derived from an EMBL/GenBank/DDBJ whole genome shotgun (WGS) entry which is preliminary data.</text>
</comment>
<reference evidence="3 4" key="1">
    <citation type="submission" date="2022-11" db="EMBL/GenBank/DDBJ databases">
        <title>Study of microbial diversity in lake waters.</title>
        <authorList>
            <person name="Zhang J."/>
        </authorList>
    </citation>
    <scope>NUCLEOTIDE SEQUENCE [LARGE SCALE GENOMIC DNA]</scope>
    <source>
        <strain evidence="3 4">DT12</strain>
    </source>
</reference>
<feature type="transmembrane region" description="Helical" evidence="1">
    <location>
        <begin position="12"/>
        <end position="45"/>
    </location>
</feature>
<dbReference type="Proteomes" id="UP001208017">
    <property type="component" value="Unassembled WGS sequence"/>
</dbReference>
<keyword evidence="4" id="KW-1185">Reference proteome</keyword>
<dbReference type="Gene3D" id="1.20.144.10">
    <property type="entry name" value="Phosphatidic acid phosphatase type 2/haloperoxidase"/>
    <property type="match status" value="1"/>
</dbReference>
<dbReference type="EMBL" id="JAPMLT010000001">
    <property type="protein sequence ID" value="MCX7568779.1"/>
    <property type="molecule type" value="Genomic_DNA"/>
</dbReference>
<dbReference type="RefSeq" id="WP_267150018.1">
    <property type="nucleotide sequence ID" value="NZ_JAPMLT010000001.1"/>
</dbReference>
<evidence type="ECO:0000256" key="1">
    <source>
        <dbReference type="SAM" id="Phobius"/>
    </source>
</evidence>
<keyword evidence="1" id="KW-0812">Transmembrane</keyword>
<feature type="transmembrane region" description="Helical" evidence="1">
    <location>
        <begin position="200"/>
        <end position="220"/>
    </location>
</feature>
<evidence type="ECO:0000313" key="3">
    <source>
        <dbReference type="EMBL" id="MCX7568779.1"/>
    </source>
</evidence>
<keyword evidence="1" id="KW-0472">Membrane</keyword>
<name>A0ABT3WVX1_9BACL</name>
<feature type="transmembrane region" description="Helical" evidence="1">
    <location>
        <begin position="151"/>
        <end position="170"/>
    </location>
</feature>
<dbReference type="InterPro" id="IPR052185">
    <property type="entry name" value="IPC_Synthase-Related"/>
</dbReference>
<protein>
    <submittedName>
        <fullName evidence="3">Phosphatase PAP2 family protein</fullName>
    </submittedName>
</protein>
<dbReference type="SUPFAM" id="SSF48317">
    <property type="entry name" value="Acid phosphatase/Vanadium-dependent haloperoxidase"/>
    <property type="match status" value="1"/>
</dbReference>
<keyword evidence="1" id="KW-1133">Transmembrane helix</keyword>
<feature type="transmembrane region" description="Helical" evidence="1">
    <location>
        <begin position="227"/>
        <end position="248"/>
    </location>
</feature>
<dbReference type="InterPro" id="IPR036938">
    <property type="entry name" value="PAP2/HPO_sf"/>
</dbReference>
<dbReference type="SMART" id="SM00014">
    <property type="entry name" value="acidPPc"/>
    <property type="match status" value="1"/>
</dbReference>
<dbReference type="PANTHER" id="PTHR31310:SF7">
    <property type="entry name" value="PA-PHOSPHATASE RELATED-FAMILY PROTEIN DDB_G0268928"/>
    <property type="match status" value="1"/>
</dbReference>
<feature type="transmembrane region" description="Helical" evidence="1">
    <location>
        <begin position="125"/>
        <end position="144"/>
    </location>
</feature>
<dbReference type="Pfam" id="PF01569">
    <property type="entry name" value="PAP2"/>
    <property type="match status" value="1"/>
</dbReference>
<feature type="domain" description="Phosphatidic acid phosphatase type 2/haloperoxidase" evidence="2">
    <location>
        <begin position="161"/>
        <end position="269"/>
    </location>
</feature>